<evidence type="ECO:0000313" key="10">
    <source>
        <dbReference type="EMBL" id="GAH37071.1"/>
    </source>
</evidence>
<keyword evidence="7" id="KW-0411">Iron-sulfur</keyword>
<feature type="domain" description="Serine dehydratase-like alpha subunit" evidence="9">
    <location>
        <begin position="12"/>
        <end position="200"/>
    </location>
</feature>
<name>X1EUL4_9ZZZZ</name>
<dbReference type="PANTHER" id="PTHR30182">
    <property type="entry name" value="L-SERINE DEHYDRATASE"/>
    <property type="match status" value="1"/>
</dbReference>
<dbReference type="GO" id="GO:0006094">
    <property type="term" value="P:gluconeogenesis"/>
    <property type="evidence" value="ECO:0007669"/>
    <property type="project" value="UniProtKB-KW"/>
</dbReference>
<dbReference type="InterPro" id="IPR051318">
    <property type="entry name" value="Fe-S_L-Ser"/>
</dbReference>
<evidence type="ECO:0000256" key="6">
    <source>
        <dbReference type="ARBA" id="ARBA00023004"/>
    </source>
</evidence>
<dbReference type="GO" id="GO:0051539">
    <property type="term" value="F:4 iron, 4 sulfur cluster binding"/>
    <property type="evidence" value="ECO:0007669"/>
    <property type="project" value="UniProtKB-KW"/>
</dbReference>
<dbReference type="EMBL" id="BARU01006802">
    <property type="protein sequence ID" value="GAH37071.1"/>
    <property type="molecule type" value="Genomic_DNA"/>
</dbReference>
<proteinExistence type="predicted"/>
<evidence type="ECO:0000256" key="8">
    <source>
        <dbReference type="ARBA" id="ARBA00023239"/>
    </source>
</evidence>
<comment type="caution">
    <text evidence="10">The sequence shown here is derived from an EMBL/GenBank/DDBJ whole genome shotgun (WGS) entry which is preliminary data.</text>
</comment>
<dbReference type="GO" id="GO:0003941">
    <property type="term" value="F:L-serine ammonia-lyase activity"/>
    <property type="evidence" value="ECO:0007669"/>
    <property type="project" value="TreeGrafter"/>
</dbReference>
<keyword evidence="4" id="KW-0004">4Fe-4S</keyword>
<evidence type="ECO:0000256" key="7">
    <source>
        <dbReference type="ARBA" id="ARBA00023014"/>
    </source>
</evidence>
<keyword evidence="5" id="KW-0479">Metal-binding</keyword>
<dbReference type="AlphaFoldDB" id="X1EUL4"/>
<reference evidence="10" key="1">
    <citation type="journal article" date="2014" name="Front. Microbiol.">
        <title>High frequency of phylogenetically diverse reductive dehalogenase-homologous genes in deep subseafloor sedimentary metagenomes.</title>
        <authorList>
            <person name="Kawai M."/>
            <person name="Futagami T."/>
            <person name="Toyoda A."/>
            <person name="Takaki Y."/>
            <person name="Nishi S."/>
            <person name="Hori S."/>
            <person name="Arai W."/>
            <person name="Tsubouchi T."/>
            <person name="Morono Y."/>
            <person name="Uchiyama I."/>
            <person name="Ito T."/>
            <person name="Fujiyama A."/>
            <person name="Inagaki F."/>
            <person name="Takami H."/>
        </authorList>
    </citation>
    <scope>NUCLEOTIDE SEQUENCE</scope>
    <source>
        <strain evidence="10">Expedition CK06-06</strain>
    </source>
</reference>
<evidence type="ECO:0000256" key="1">
    <source>
        <dbReference type="ARBA" id="ARBA00001966"/>
    </source>
</evidence>
<keyword evidence="6" id="KW-0408">Iron</keyword>
<dbReference type="GO" id="GO:0046872">
    <property type="term" value="F:metal ion binding"/>
    <property type="evidence" value="ECO:0007669"/>
    <property type="project" value="UniProtKB-KW"/>
</dbReference>
<evidence type="ECO:0000259" key="9">
    <source>
        <dbReference type="Pfam" id="PF03313"/>
    </source>
</evidence>
<evidence type="ECO:0000256" key="4">
    <source>
        <dbReference type="ARBA" id="ARBA00022485"/>
    </source>
</evidence>
<feature type="non-terminal residue" evidence="10">
    <location>
        <position position="1"/>
    </location>
</feature>
<keyword evidence="3" id="KW-0312">Gluconeogenesis</keyword>
<dbReference type="Pfam" id="PF03313">
    <property type="entry name" value="SDH_alpha"/>
    <property type="match status" value="1"/>
</dbReference>
<accession>X1EUL4</accession>
<sequence>LDSVNNRKVFLGNINTRSAIRAISAMHISNSMGVVCAAPTGGSAGVLSGVLVTLSEEHHCDKQSLVMALCAAGGIGVLFLDLATFAAETAGCQVEIGAATAMAAAAVIEIARGTAKEALDAAAIALQNTMGLVCDPVHGTCEIPCQTRNGVAASNAFVCSDIILAGYSNPIPLDETIVSSYETGKSLPKELKCTVKGGIAITPSALAIKELR</sequence>
<dbReference type="PANTHER" id="PTHR30182:SF1">
    <property type="entry name" value="L-SERINE DEHYDRATASE 1"/>
    <property type="match status" value="1"/>
</dbReference>
<comment type="cofactor">
    <cofactor evidence="1">
        <name>[4Fe-4S] cluster</name>
        <dbReference type="ChEBI" id="CHEBI:49883"/>
    </cofactor>
</comment>
<organism evidence="10">
    <name type="scientific">marine sediment metagenome</name>
    <dbReference type="NCBI Taxonomy" id="412755"/>
    <lineage>
        <taxon>unclassified sequences</taxon>
        <taxon>metagenomes</taxon>
        <taxon>ecological metagenomes</taxon>
    </lineage>
</organism>
<comment type="pathway">
    <text evidence="2">Carbohydrate biosynthesis; gluconeogenesis.</text>
</comment>
<evidence type="ECO:0000256" key="2">
    <source>
        <dbReference type="ARBA" id="ARBA00004742"/>
    </source>
</evidence>
<gene>
    <name evidence="10" type="ORF">S03H2_13391</name>
</gene>
<keyword evidence="8" id="KW-0456">Lyase</keyword>
<evidence type="ECO:0000256" key="3">
    <source>
        <dbReference type="ARBA" id="ARBA00022432"/>
    </source>
</evidence>
<dbReference type="InterPro" id="IPR005130">
    <property type="entry name" value="Ser_deHydtase-like_asu"/>
</dbReference>
<protein>
    <recommendedName>
        <fullName evidence="9">Serine dehydratase-like alpha subunit domain-containing protein</fullName>
    </recommendedName>
</protein>
<evidence type="ECO:0000256" key="5">
    <source>
        <dbReference type="ARBA" id="ARBA00022723"/>
    </source>
</evidence>